<proteinExistence type="inferred from homology"/>
<dbReference type="InterPro" id="IPR035996">
    <property type="entry name" value="4pyrrol_Methylase_sf"/>
</dbReference>
<gene>
    <name evidence="8" type="primary">cobA</name>
    <name evidence="8" type="ORF">ACFP1H_05460</name>
</gene>
<dbReference type="GO" id="GO:0004851">
    <property type="term" value="F:uroporphyrin-III C-methyltransferase activity"/>
    <property type="evidence" value="ECO:0007669"/>
    <property type="project" value="UniProtKB-EC"/>
</dbReference>
<dbReference type="Gene3D" id="3.40.1010.10">
    <property type="entry name" value="Cobalt-precorrin-4 Transmethylase, Domain 1"/>
    <property type="match status" value="1"/>
</dbReference>
<evidence type="ECO:0000313" key="9">
    <source>
        <dbReference type="Proteomes" id="UP001596190"/>
    </source>
</evidence>
<dbReference type="Gene3D" id="3.40.50.10090">
    <property type="match status" value="1"/>
</dbReference>
<dbReference type="InterPro" id="IPR000878">
    <property type="entry name" value="4pyrrol_Mease"/>
</dbReference>
<name>A0ABW1T9F5_9LACO</name>
<reference evidence="9" key="1">
    <citation type="journal article" date="2019" name="Int. J. Syst. Evol. Microbiol.">
        <title>The Global Catalogue of Microorganisms (GCM) 10K type strain sequencing project: providing services to taxonomists for standard genome sequencing and annotation.</title>
        <authorList>
            <consortium name="The Broad Institute Genomics Platform"/>
            <consortium name="The Broad Institute Genome Sequencing Center for Infectious Disease"/>
            <person name="Wu L."/>
            <person name="Ma J."/>
        </authorList>
    </citation>
    <scope>NUCLEOTIDE SEQUENCE [LARGE SCALE GENOMIC DNA]</scope>
    <source>
        <strain evidence="9">CCM 8950</strain>
    </source>
</reference>
<dbReference type="SUPFAM" id="SSF69618">
    <property type="entry name" value="HemD-like"/>
    <property type="match status" value="1"/>
</dbReference>
<dbReference type="GO" id="GO:0032259">
    <property type="term" value="P:methylation"/>
    <property type="evidence" value="ECO:0007669"/>
    <property type="project" value="UniProtKB-KW"/>
</dbReference>
<dbReference type="PROSITE" id="PS00840">
    <property type="entry name" value="SUMT_2"/>
    <property type="match status" value="1"/>
</dbReference>
<dbReference type="InterPro" id="IPR014776">
    <property type="entry name" value="4pyrrole_Mease_sub2"/>
</dbReference>
<dbReference type="PANTHER" id="PTHR45790">
    <property type="entry name" value="SIROHEME SYNTHASE-RELATED"/>
    <property type="match status" value="1"/>
</dbReference>
<dbReference type="Pfam" id="PF00590">
    <property type="entry name" value="TP_methylase"/>
    <property type="match status" value="1"/>
</dbReference>
<feature type="domain" description="Tetrapyrrole methylase" evidence="7">
    <location>
        <begin position="5"/>
        <end position="212"/>
    </location>
</feature>
<dbReference type="Gene3D" id="3.30.950.10">
    <property type="entry name" value="Methyltransferase, Cobalt-precorrin-4 Transmethylase, Domain 2"/>
    <property type="match status" value="1"/>
</dbReference>
<protein>
    <recommendedName>
        <fullName evidence="1">uroporphyrinogen-III C-methyltransferase</fullName>
        <ecNumber evidence="1">2.1.1.107</ecNumber>
    </recommendedName>
</protein>
<keyword evidence="5" id="KW-0627">Porphyrin biosynthesis</keyword>
<keyword evidence="3 6" id="KW-0808">Transferase</keyword>
<evidence type="ECO:0000256" key="1">
    <source>
        <dbReference type="ARBA" id="ARBA00012162"/>
    </source>
</evidence>
<dbReference type="InterPro" id="IPR003043">
    <property type="entry name" value="Uropor_MeTrfase_CS"/>
</dbReference>
<keyword evidence="9" id="KW-1185">Reference proteome</keyword>
<dbReference type="Proteomes" id="UP001596190">
    <property type="component" value="Unassembled WGS sequence"/>
</dbReference>
<dbReference type="PANTHER" id="PTHR45790:SF3">
    <property type="entry name" value="S-ADENOSYL-L-METHIONINE-DEPENDENT UROPORPHYRINOGEN III METHYLTRANSFERASE, CHLOROPLASTIC"/>
    <property type="match status" value="1"/>
</dbReference>
<dbReference type="EMBL" id="JBHSSA010000044">
    <property type="protein sequence ID" value="MFC6254028.1"/>
    <property type="molecule type" value="Genomic_DNA"/>
</dbReference>
<evidence type="ECO:0000313" key="8">
    <source>
        <dbReference type="EMBL" id="MFC6254028.1"/>
    </source>
</evidence>
<dbReference type="SUPFAM" id="SSF53790">
    <property type="entry name" value="Tetrapyrrole methylase"/>
    <property type="match status" value="1"/>
</dbReference>
<accession>A0ABW1T9F5</accession>
<keyword evidence="4" id="KW-0949">S-adenosyl-L-methionine</keyword>
<dbReference type="InterPro" id="IPR014777">
    <property type="entry name" value="4pyrrole_Mease_sub1"/>
</dbReference>
<dbReference type="NCBIfam" id="NF004790">
    <property type="entry name" value="PRK06136.1"/>
    <property type="match status" value="1"/>
</dbReference>
<evidence type="ECO:0000256" key="2">
    <source>
        <dbReference type="ARBA" id="ARBA00022603"/>
    </source>
</evidence>
<comment type="caution">
    <text evidence="8">The sequence shown here is derived from an EMBL/GenBank/DDBJ whole genome shotgun (WGS) entry which is preliminary data.</text>
</comment>
<evidence type="ECO:0000259" key="7">
    <source>
        <dbReference type="Pfam" id="PF00590"/>
    </source>
</evidence>
<comment type="similarity">
    <text evidence="6">Belongs to the precorrin methyltransferase family.</text>
</comment>
<dbReference type="RefSeq" id="WP_137630939.1">
    <property type="nucleotide sequence ID" value="NZ_BJDO01000018.1"/>
</dbReference>
<organism evidence="8 9">
    <name type="scientific">Secundilactobacillus hailunensis</name>
    <dbReference type="NCBI Taxonomy" id="2559923"/>
    <lineage>
        <taxon>Bacteria</taxon>
        <taxon>Bacillati</taxon>
        <taxon>Bacillota</taxon>
        <taxon>Bacilli</taxon>
        <taxon>Lactobacillales</taxon>
        <taxon>Lactobacillaceae</taxon>
        <taxon>Secundilactobacillus</taxon>
    </lineage>
</organism>
<dbReference type="EC" id="2.1.1.107" evidence="1"/>
<evidence type="ECO:0000256" key="5">
    <source>
        <dbReference type="ARBA" id="ARBA00023244"/>
    </source>
</evidence>
<evidence type="ECO:0000256" key="3">
    <source>
        <dbReference type="ARBA" id="ARBA00022679"/>
    </source>
</evidence>
<keyword evidence="2 6" id="KW-0489">Methyltransferase</keyword>
<evidence type="ECO:0000256" key="6">
    <source>
        <dbReference type="RuleBase" id="RU003960"/>
    </source>
</evidence>
<dbReference type="InterPro" id="IPR050161">
    <property type="entry name" value="Siro_Cobalamin_biosynth"/>
</dbReference>
<evidence type="ECO:0000256" key="4">
    <source>
        <dbReference type="ARBA" id="ARBA00022691"/>
    </source>
</evidence>
<dbReference type="InterPro" id="IPR036108">
    <property type="entry name" value="4pyrrol_syn_uPrphyn_synt_sf"/>
</dbReference>
<dbReference type="NCBIfam" id="TIGR01469">
    <property type="entry name" value="cobA_cysG_Cterm"/>
    <property type="match status" value="1"/>
</dbReference>
<sequence>MSGFVSLVGAGPGDPELLTVLGRRRLLEADVIVYDRLVNPSLFMMSSADKVDVGKMPNHHKFSQYKINELLVELATQGKRVVRLKAGDPYVFGRGGEEAQYLCAHHIDYEVVPGITSAIAGLAAAGIPITHRDMASSFHIITGHRKANGRQLDWANVAQQEGTLVFLMGMKQLPVIVDELVKNGRPADSAVAIIQWATRWQQRTVTGNLSNIVEIANQAQIGAPALIVVGEVVKLRDELNVRLPLSGKHILIPYKVNSKLSELLKDQGASVDYFERSTKQPLPFDIPDLDKPETLVIEDAEAFKVFLDVLLAHNIDSRRLNKWRLLVTNTVAQSRIRQLGIITDGLIVRNQLPKADAIIVIGEANQLAREKFAENETQIVTYKRVPVTHEIDLNDFHGVVFPSSLAVQDLFAGISDEAKKQLVTLPCLAMGRHVLKQCQQNGMQKVQLTSAEPEEIIAKLKGVLDDESNSVIDR</sequence>
<dbReference type="InterPro" id="IPR006366">
    <property type="entry name" value="CobA/CysG_C"/>
</dbReference>
<dbReference type="CDD" id="cd11642">
    <property type="entry name" value="SUMT"/>
    <property type="match status" value="1"/>
</dbReference>